<reference evidence="5" key="2">
    <citation type="submission" date="2021-08" db="EMBL/GenBank/DDBJ databases">
        <authorList>
            <person name="Tani A."/>
            <person name="Ola A."/>
            <person name="Ogura Y."/>
            <person name="Katsura K."/>
            <person name="Hayashi T."/>
        </authorList>
    </citation>
    <scope>NUCLEOTIDE SEQUENCE</scope>
    <source>
        <strain evidence="5">KCTC 52305</strain>
    </source>
</reference>
<dbReference type="PROSITE" id="PS51318">
    <property type="entry name" value="TAT"/>
    <property type="match status" value="1"/>
</dbReference>
<dbReference type="EMBL" id="BPQH01000006">
    <property type="protein sequence ID" value="GJD49446.1"/>
    <property type="molecule type" value="Genomic_DNA"/>
</dbReference>
<evidence type="ECO:0000256" key="3">
    <source>
        <dbReference type="ARBA" id="ARBA00022729"/>
    </source>
</evidence>
<dbReference type="SUPFAM" id="SSF53850">
    <property type="entry name" value="Periplasmic binding protein-like II"/>
    <property type="match status" value="1"/>
</dbReference>
<reference evidence="5" key="1">
    <citation type="journal article" date="2021" name="Front. Microbiol.">
        <title>Comprehensive Comparative Genomics and Phenotyping of Methylobacterium Species.</title>
        <authorList>
            <person name="Alessa O."/>
            <person name="Ogura Y."/>
            <person name="Fujitani Y."/>
            <person name="Takami H."/>
            <person name="Hayashi T."/>
            <person name="Sahin N."/>
            <person name="Tani A."/>
        </authorList>
    </citation>
    <scope>NUCLEOTIDE SEQUENCE</scope>
    <source>
        <strain evidence="5">KCTC 52305</strain>
    </source>
</reference>
<dbReference type="InterPro" id="IPR039424">
    <property type="entry name" value="SBP_5"/>
</dbReference>
<comment type="similarity">
    <text evidence="2">Belongs to the bacterial solute-binding protein 5 family.</text>
</comment>
<accession>A0ABQ4QXS6</accession>
<dbReference type="Pfam" id="PF00496">
    <property type="entry name" value="SBP_bac_5"/>
    <property type="match status" value="1"/>
</dbReference>
<evidence type="ECO:0000313" key="5">
    <source>
        <dbReference type="EMBL" id="GJD49446.1"/>
    </source>
</evidence>
<dbReference type="InterPro" id="IPR000914">
    <property type="entry name" value="SBP_5_dom"/>
</dbReference>
<dbReference type="Gene3D" id="3.40.190.10">
    <property type="entry name" value="Periplasmic binding protein-like II"/>
    <property type="match status" value="1"/>
</dbReference>
<evidence type="ECO:0000313" key="6">
    <source>
        <dbReference type="Proteomes" id="UP001055167"/>
    </source>
</evidence>
<dbReference type="PANTHER" id="PTHR30290">
    <property type="entry name" value="PERIPLASMIC BINDING COMPONENT OF ABC TRANSPORTER"/>
    <property type="match status" value="1"/>
</dbReference>
<dbReference type="CDD" id="cd08517">
    <property type="entry name" value="PBP2_NikA_DppA_OppA_like_13"/>
    <property type="match status" value="1"/>
</dbReference>
<protein>
    <submittedName>
        <fullName evidence="5">HTH-type transcriptional regulator SgrR</fullName>
    </submittedName>
</protein>
<comment type="caution">
    <text evidence="5">The sequence shown here is derived from an EMBL/GenBank/DDBJ whole genome shotgun (WGS) entry which is preliminary data.</text>
</comment>
<feature type="domain" description="Solute-binding protein family 5" evidence="4">
    <location>
        <begin position="111"/>
        <end position="472"/>
    </location>
</feature>
<proteinExistence type="inferred from homology"/>
<gene>
    <name evidence="5" type="primary">sgrR_1</name>
    <name evidence="5" type="ORF">OPKNFCMD_2176</name>
</gene>
<keyword evidence="3" id="KW-0732">Signal</keyword>
<dbReference type="Proteomes" id="UP001055167">
    <property type="component" value="Unassembled WGS sequence"/>
</dbReference>
<dbReference type="InterPro" id="IPR030678">
    <property type="entry name" value="Peptide/Ni-bd"/>
</dbReference>
<comment type="subcellular location">
    <subcellularLocation>
        <location evidence="1">Periplasm</location>
    </subcellularLocation>
</comment>
<evidence type="ECO:0000256" key="2">
    <source>
        <dbReference type="ARBA" id="ARBA00005695"/>
    </source>
</evidence>
<keyword evidence="6" id="KW-1185">Reference proteome</keyword>
<sequence length="568" mass="63540">MTCRHSDHGENRAGTDGVIERAPVVDRRELFGLGGALLAGGALGSLFPREAHALTEAPVPAVENARAGGTLDAVVHPEPPTLAFFMNTATPTRAVVSKIFDGLVDYGPDLKPRPQLAESWETSADGLTWTLKLRKGAFWHDGTPFTSADVQFSAEVVWRRYAPTAKRIFQYLTKVEVPDAHTAVLTLSKPTPVIINALDVVAAPVLPRHLYEGTDIPNNPYNNKPVGTGPFVFKEWARGSHIRLERFDRYWQSGRPFLDGILWKIIPDVSGRANALETGLVQYGERNPVTFADADRLAKSDKLVVNKDGYNGFAGWLWLIPNLRHPILGQLKVRQAILHAINRDLLVKTVWGGYATPATGPVSSLLKTFYTPDTPQYPYDRKKAEALLDEAGFPKQADGWRFKLNHDFIPFGDDYRRTGEFVRQALRAVGIDVTLRGLDLAAWTKNVFAEYNFDLVSSWGINWQDPQIGVEQHYWSKAEAKGTPWFNASGYARPEADKLLEAAQTETDPARRVAIYHDFQKLAQADLGLLNILEFRWFGVWDARLRNVTNTFNHSQSNFAHVWFEQSA</sequence>
<evidence type="ECO:0000259" key="4">
    <source>
        <dbReference type="Pfam" id="PF00496"/>
    </source>
</evidence>
<dbReference type="Gene3D" id="3.10.105.10">
    <property type="entry name" value="Dipeptide-binding Protein, Domain 3"/>
    <property type="match status" value="1"/>
</dbReference>
<dbReference type="PANTHER" id="PTHR30290:SF38">
    <property type="entry name" value="D,D-DIPEPTIDE-BINDING PERIPLASMIC PROTEIN DDPA-RELATED"/>
    <property type="match status" value="1"/>
</dbReference>
<organism evidence="5 6">
    <name type="scientific">Methylobacterium crusticola</name>
    <dbReference type="NCBI Taxonomy" id="1697972"/>
    <lineage>
        <taxon>Bacteria</taxon>
        <taxon>Pseudomonadati</taxon>
        <taxon>Pseudomonadota</taxon>
        <taxon>Alphaproteobacteria</taxon>
        <taxon>Hyphomicrobiales</taxon>
        <taxon>Methylobacteriaceae</taxon>
        <taxon>Methylobacterium</taxon>
    </lineage>
</organism>
<name>A0ABQ4QXS6_9HYPH</name>
<dbReference type="PIRSF" id="PIRSF002741">
    <property type="entry name" value="MppA"/>
    <property type="match status" value="1"/>
</dbReference>
<evidence type="ECO:0000256" key="1">
    <source>
        <dbReference type="ARBA" id="ARBA00004418"/>
    </source>
</evidence>
<dbReference type="InterPro" id="IPR006311">
    <property type="entry name" value="TAT_signal"/>
</dbReference>